<feature type="active site" evidence="4">
    <location>
        <position position="176"/>
    </location>
</feature>
<dbReference type="Pfam" id="PF14833">
    <property type="entry name" value="NAD_binding_11"/>
    <property type="match status" value="1"/>
</dbReference>
<keyword evidence="2" id="KW-0560">Oxidoreductase</keyword>
<evidence type="ECO:0000313" key="8">
    <source>
        <dbReference type="Proteomes" id="UP000234950"/>
    </source>
</evidence>
<evidence type="ECO:0000256" key="3">
    <source>
        <dbReference type="ARBA" id="ARBA00023027"/>
    </source>
</evidence>
<evidence type="ECO:0000256" key="1">
    <source>
        <dbReference type="ARBA" id="ARBA00009080"/>
    </source>
</evidence>
<accession>A0A2N5HM20</accession>
<dbReference type="InterPro" id="IPR008927">
    <property type="entry name" value="6-PGluconate_DH-like_C_sf"/>
</dbReference>
<dbReference type="GO" id="GO:0051287">
    <property type="term" value="F:NAD binding"/>
    <property type="evidence" value="ECO:0007669"/>
    <property type="project" value="InterPro"/>
</dbReference>
<keyword evidence="3" id="KW-0520">NAD</keyword>
<evidence type="ECO:0000256" key="2">
    <source>
        <dbReference type="ARBA" id="ARBA00023002"/>
    </source>
</evidence>
<evidence type="ECO:0000256" key="4">
    <source>
        <dbReference type="PIRSR" id="PIRSR000103-1"/>
    </source>
</evidence>
<dbReference type="Gene3D" id="3.40.50.720">
    <property type="entry name" value="NAD(P)-binding Rossmann-like Domain"/>
    <property type="match status" value="1"/>
</dbReference>
<dbReference type="OrthoDB" id="9786703at2"/>
<keyword evidence="8" id="KW-1185">Reference proteome</keyword>
<comment type="similarity">
    <text evidence="1">Belongs to the HIBADH-related family.</text>
</comment>
<dbReference type="InterPro" id="IPR015815">
    <property type="entry name" value="HIBADH-related"/>
</dbReference>
<dbReference type="Proteomes" id="UP000234950">
    <property type="component" value="Unassembled WGS sequence"/>
</dbReference>
<dbReference type="GO" id="GO:0050661">
    <property type="term" value="F:NADP binding"/>
    <property type="evidence" value="ECO:0007669"/>
    <property type="project" value="InterPro"/>
</dbReference>
<dbReference type="InterPro" id="IPR013328">
    <property type="entry name" value="6PGD_dom2"/>
</dbReference>
<dbReference type="SUPFAM" id="SSF48179">
    <property type="entry name" value="6-phosphogluconate dehydrogenase C-terminal domain-like"/>
    <property type="match status" value="1"/>
</dbReference>
<organism evidence="7 8">
    <name type="scientific">Neobacillus cucumis</name>
    <dbReference type="NCBI Taxonomy" id="1740721"/>
    <lineage>
        <taxon>Bacteria</taxon>
        <taxon>Bacillati</taxon>
        <taxon>Bacillota</taxon>
        <taxon>Bacilli</taxon>
        <taxon>Bacillales</taxon>
        <taxon>Bacillaceae</taxon>
        <taxon>Neobacillus</taxon>
    </lineage>
</organism>
<name>A0A2N5HM20_9BACI</name>
<dbReference type="InterPro" id="IPR006115">
    <property type="entry name" value="6PGDH_NADP-bd"/>
</dbReference>
<dbReference type="InterPro" id="IPR036291">
    <property type="entry name" value="NAD(P)-bd_dom_sf"/>
</dbReference>
<dbReference type="GO" id="GO:0016491">
    <property type="term" value="F:oxidoreductase activity"/>
    <property type="evidence" value="ECO:0007669"/>
    <property type="project" value="UniProtKB-KW"/>
</dbReference>
<dbReference type="PIRSF" id="PIRSF000103">
    <property type="entry name" value="HIBADH"/>
    <property type="match status" value="1"/>
</dbReference>
<dbReference type="SUPFAM" id="SSF51735">
    <property type="entry name" value="NAD(P)-binding Rossmann-fold domains"/>
    <property type="match status" value="1"/>
</dbReference>
<reference evidence="7 8" key="1">
    <citation type="submission" date="2017-11" db="EMBL/GenBank/DDBJ databases">
        <title>Comparitive Functional Genomics of Dry Heat Resistant strains isolated from the Viking Spacecraft.</title>
        <authorList>
            <person name="Seuylemezian A."/>
            <person name="Cooper K."/>
            <person name="Vaishampayan P."/>
        </authorList>
    </citation>
    <scope>NUCLEOTIDE SEQUENCE [LARGE SCALE GENOMIC DNA]</scope>
    <source>
        <strain evidence="7 8">V32-6</strain>
    </source>
</reference>
<dbReference type="PANTHER" id="PTHR43060">
    <property type="entry name" value="3-HYDROXYISOBUTYRATE DEHYDROGENASE-LIKE 1, MITOCHONDRIAL-RELATED"/>
    <property type="match status" value="1"/>
</dbReference>
<feature type="domain" description="6-phosphogluconate dehydrogenase NADP-binding" evidence="5">
    <location>
        <begin position="9"/>
        <end position="167"/>
    </location>
</feature>
<comment type="caution">
    <text evidence="7">The sequence shown here is derived from an EMBL/GenBank/DDBJ whole genome shotgun (WGS) entry which is preliminary data.</text>
</comment>
<dbReference type="EMBL" id="PGVE01000035">
    <property type="protein sequence ID" value="PLS06581.1"/>
    <property type="molecule type" value="Genomic_DNA"/>
</dbReference>
<dbReference type="Gene3D" id="1.10.1040.10">
    <property type="entry name" value="N-(1-d-carboxylethyl)-l-norvaline Dehydrogenase, domain 2"/>
    <property type="match status" value="1"/>
</dbReference>
<evidence type="ECO:0000259" key="6">
    <source>
        <dbReference type="Pfam" id="PF14833"/>
    </source>
</evidence>
<feature type="domain" description="3-hydroxyisobutyrate dehydrogenase-like NAD-binding" evidence="6">
    <location>
        <begin position="170"/>
        <end position="289"/>
    </location>
</feature>
<dbReference type="Pfam" id="PF03446">
    <property type="entry name" value="NAD_binding_2"/>
    <property type="match status" value="1"/>
</dbReference>
<evidence type="ECO:0000259" key="5">
    <source>
        <dbReference type="Pfam" id="PF03446"/>
    </source>
</evidence>
<evidence type="ECO:0000313" key="7">
    <source>
        <dbReference type="EMBL" id="PLS06581.1"/>
    </source>
</evidence>
<dbReference type="AlphaFoldDB" id="A0A2N5HM20"/>
<protein>
    <submittedName>
        <fullName evidence="7">Oxidoreductase</fullName>
    </submittedName>
</protein>
<sequence length="291" mass="31158">MVLPESTVIGFIGTGVMGKSMAGHLLKAGYPLVIYSRTKEKATELLENGAAWAETPKEVAEKANIIFTIVGYPNDVEEIYLGQNGLIPNGKSGSIYIDMTTSSPSLAVTIYEEAKKKAIQTIDAPVSGGDVGAREATLSIMVGGEQEAFKAVKPLLEKIGNNIVYQGKAGAGQHTKMSNQIAIASNMIGVCEAIIYAEKAGLNPENVLKSISTGAAGSWSLTNLAPRMLKGNFEPGFYIKHFIKDMKIALAEAERMDMPVPGLSLAKSLYEQLAETGEEESGTQALYKYWD</sequence>
<dbReference type="InterPro" id="IPR029154">
    <property type="entry name" value="HIBADH-like_NADP-bd"/>
</dbReference>
<dbReference type="PANTHER" id="PTHR43060:SF15">
    <property type="entry name" value="3-HYDROXYISOBUTYRATE DEHYDROGENASE-LIKE 1, MITOCHONDRIAL-RELATED"/>
    <property type="match status" value="1"/>
</dbReference>
<proteinExistence type="inferred from homology"/>
<gene>
    <name evidence="7" type="ORF">CVD27_07455</name>
</gene>